<protein>
    <submittedName>
        <fullName evidence="1">Uncharacterized protein</fullName>
    </submittedName>
</protein>
<dbReference type="AlphaFoldDB" id="D1B6L0"/>
<dbReference type="HOGENOM" id="CLU_1795581_0_0_0"/>
<evidence type="ECO:0000313" key="2">
    <source>
        <dbReference type="Proteomes" id="UP000002030"/>
    </source>
</evidence>
<dbReference type="eggNOG" id="ENOG50341BU">
    <property type="taxonomic scope" value="Bacteria"/>
</dbReference>
<name>D1B6L0_THEAS</name>
<dbReference type="Proteomes" id="UP000002030">
    <property type="component" value="Chromosome"/>
</dbReference>
<sequence>MGDKVWVVIEADGERYDAHVFRNRSDAEHYANERLGGEGICACSGCCPDVKIVETVLVDRQEVKHDDGHWGVQVPDINETFVEGLMEEIDWEGIEAAPEEIKEKFFKEKGEEVRREAQNILKEFLLDELKDYLETQCRCQED</sequence>
<dbReference type="EMBL" id="CP001818">
    <property type="protein sequence ID" value="ACZ19651.1"/>
    <property type="molecule type" value="Genomic_DNA"/>
</dbReference>
<accession>D1B6L0</accession>
<keyword evidence="2" id="KW-1185">Reference proteome</keyword>
<proteinExistence type="predicted"/>
<dbReference type="OrthoDB" id="5381at2"/>
<evidence type="ECO:0000313" key="1">
    <source>
        <dbReference type="EMBL" id="ACZ19651.1"/>
    </source>
</evidence>
<dbReference type="RefSeq" id="WP_012870162.1">
    <property type="nucleotide sequence ID" value="NC_013522.1"/>
</dbReference>
<reference evidence="1 2" key="1">
    <citation type="journal article" date="2009" name="Stand. Genomic Sci.">
        <title>Complete genome sequence of Thermanaerovibrio acidaminovorans type strain (Su883).</title>
        <authorList>
            <person name="Chovatia M."/>
            <person name="Sikorski J."/>
            <person name="Schroder M."/>
            <person name="Lapidus A."/>
            <person name="Nolan M."/>
            <person name="Tice H."/>
            <person name="Glavina Del Rio T."/>
            <person name="Copeland A."/>
            <person name="Cheng J.F."/>
            <person name="Lucas S."/>
            <person name="Chen F."/>
            <person name="Bruce D."/>
            <person name="Goodwin L."/>
            <person name="Pitluck S."/>
            <person name="Ivanova N."/>
            <person name="Mavromatis K."/>
            <person name="Ovchinnikova G."/>
            <person name="Pati A."/>
            <person name="Chen A."/>
            <person name="Palaniappan K."/>
            <person name="Land M."/>
            <person name="Hauser L."/>
            <person name="Chang Y.J."/>
            <person name="Jeffries C.D."/>
            <person name="Chain P."/>
            <person name="Saunders E."/>
            <person name="Detter J.C."/>
            <person name="Brettin T."/>
            <person name="Rohde M."/>
            <person name="Goker M."/>
            <person name="Spring S."/>
            <person name="Bristow J."/>
            <person name="Markowitz V."/>
            <person name="Hugenholtz P."/>
            <person name="Kyrpides N.C."/>
            <person name="Klenk H.P."/>
            <person name="Eisen J.A."/>
        </authorList>
    </citation>
    <scope>NUCLEOTIDE SEQUENCE [LARGE SCALE GENOMIC DNA]</scope>
    <source>
        <strain evidence="2">ATCC 49978 / DSM 6589 / Su883</strain>
    </source>
</reference>
<organism evidence="1 2">
    <name type="scientific">Thermanaerovibrio acidaminovorans (strain ATCC 49978 / DSM 6589 / Su883)</name>
    <name type="common">Selenomonas acidaminovorans</name>
    <dbReference type="NCBI Taxonomy" id="525903"/>
    <lineage>
        <taxon>Bacteria</taxon>
        <taxon>Thermotogati</taxon>
        <taxon>Synergistota</taxon>
        <taxon>Synergistia</taxon>
        <taxon>Synergistales</taxon>
        <taxon>Synergistaceae</taxon>
        <taxon>Thermanaerovibrio</taxon>
    </lineage>
</organism>
<gene>
    <name evidence="1" type="ordered locus">Taci_1421</name>
</gene>
<dbReference type="KEGG" id="tai:Taci_1421"/>
<dbReference type="EnsemblBacteria" id="ACZ19651">
    <property type="protein sequence ID" value="ACZ19651"/>
    <property type="gene ID" value="Taci_1421"/>
</dbReference>
<dbReference type="STRING" id="525903.Taci_1421"/>